<evidence type="ECO:0000256" key="1">
    <source>
        <dbReference type="SAM" id="MobiDB-lite"/>
    </source>
</evidence>
<proteinExistence type="predicted"/>
<feature type="compositionally biased region" description="Basic residues" evidence="1">
    <location>
        <begin position="232"/>
        <end position="248"/>
    </location>
</feature>
<name>A0A8J2IS44_FUSEQ</name>
<feature type="region of interest" description="Disordered" evidence="1">
    <location>
        <begin position="392"/>
        <end position="413"/>
    </location>
</feature>
<protein>
    <submittedName>
        <fullName evidence="2">Uncharacterized protein</fullName>
    </submittedName>
</protein>
<feature type="region of interest" description="Disordered" evidence="1">
    <location>
        <begin position="1"/>
        <end position="24"/>
    </location>
</feature>
<gene>
    <name evidence="2" type="ORF">FEQUK3_LOCUS4989</name>
</gene>
<comment type="caution">
    <text evidence="2">The sequence shown here is derived from an EMBL/GenBank/DDBJ whole genome shotgun (WGS) entry which is preliminary data.</text>
</comment>
<dbReference type="AlphaFoldDB" id="A0A8J2IS44"/>
<evidence type="ECO:0000313" key="3">
    <source>
        <dbReference type="Proteomes" id="UP000693738"/>
    </source>
</evidence>
<feature type="compositionally biased region" description="Low complexity" evidence="1">
    <location>
        <begin position="193"/>
        <end position="206"/>
    </location>
</feature>
<sequence length="557" mass="59663">MSSRPPSPRGNDTEDQFGRIGDLSSIINADAETLDSIFDGLPPLVDSEDERFLGIESSQVPWSTQATGDSSLEPSQPTHSTPNDTPESSNPAPTHQGVRLVLPNAPTLYNPPASGPGSRENSNEDNALNCEAAETSRTGGFGGGGGIIENGNPFDLCAPPQPEREIGRYYHYNPQDRSFVNYVQEISRLFSSRESPSAAPAASSSDDIPKPPPPPPPAPKKKPSASKESSKSAKRRKTATRSQPRRRFSTIAPRPAGQTTPTATDRSHMPPPPSTPPIAVLGTSRPLNGYSYGRGSVSTQVQFNHRIMNGDMLNNMGHPSMAPNAPFVNGNGNSMYHGTMPQGRLHSVQNHSNDQDINNVNIHRPATPIPDNVNGLQDGFLTSPNAFAPCHPADASRQQDTGSGGDFVPSSPDLHRARRRARAMGTVSFARHDSFSTGGSAAGLYHTSSPSSNPWEHLDRSVPISRRRVTPGSIGWAPRISATSDSPMGNTMGGFSQSSDPGSSPISHMDSSPPDPESMTRREVNGRRGSSSMTLNDLPGANNTVQNDYFYHPYDPR</sequence>
<dbReference type="Proteomes" id="UP000693738">
    <property type="component" value="Unassembled WGS sequence"/>
</dbReference>
<evidence type="ECO:0000313" key="2">
    <source>
        <dbReference type="EMBL" id="CAG7559249.1"/>
    </source>
</evidence>
<reference evidence="2" key="1">
    <citation type="submission" date="2021-05" db="EMBL/GenBank/DDBJ databases">
        <authorList>
            <person name="Khan N."/>
        </authorList>
    </citation>
    <scope>NUCLEOTIDE SEQUENCE</scope>
</reference>
<feature type="region of interest" description="Disordered" evidence="1">
    <location>
        <begin position="436"/>
        <end position="557"/>
    </location>
</feature>
<feature type="compositionally biased region" description="Polar residues" evidence="1">
    <location>
        <begin position="528"/>
        <end position="547"/>
    </location>
</feature>
<feature type="region of interest" description="Disordered" evidence="1">
    <location>
        <begin position="37"/>
        <end position="162"/>
    </location>
</feature>
<dbReference type="EMBL" id="CAJSTJ010000129">
    <property type="protein sequence ID" value="CAG7559249.1"/>
    <property type="molecule type" value="Genomic_DNA"/>
</dbReference>
<feature type="compositionally biased region" description="Polar residues" evidence="1">
    <location>
        <begin position="56"/>
        <end position="93"/>
    </location>
</feature>
<feature type="compositionally biased region" description="Gly residues" evidence="1">
    <location>
        <begin position="139"/>
        <end position="148"/>
    </location>
</feature>
<organism evidence="2 3">
    <name type="scientific">Fusarium equiseti</name>
    <name type="common">Fusarium scirpi</name>
    <dbReference type="NCBI Taxonomy" id="61235"/>
    <lineage>
        <taxon>Eukaryota</taxon>
        <taxon>Fungi</taxon>
        <taxon>Dikarya</taxon>
        <taxon>Ascomycota</taxon>
        <taxon>Pezizomycotina</taxon>
        <taxon>Sordariomycetes</taxon>
        <taxon>Hypocreomycetidae</taxon>
        <taxon>Hypocreales</taxon>
        <taxon>Nectriaceae</taxon>
        <taxon>Fusarium</taxon>
        <taxon>Fusarium incarnatum-equiseti species complex</taxon>
    </lineage>
</organism>
<feature type="compositionally biased region" description="Low complexity" evidence="1">
    <location>
        <begin position="493"/>
        <end position="507"/>
    </location>
</feature>
<feature type="region of interest" description="Disordered" evidence="1">
    <location>
        <begin position="193"/>
        <end position="283"/>
    </location>
</feature>
<accession>A0A8J2IS44</accession>